<feature type="transmembrane region" description="Helical" evidence="5">
    <location>
        <begin position="41"/>
        <end position="60"/>
    </location>
</feature>
<dbReference type="Proteomes" id="UP000039324">
    <property type="component" value="Unassembled WGS sequence"/>
</dbReference>
<reference evidence="6 8" key="1">
    <citation type="submission" date="2015-02" db="EMBL/GenBank/DDBJ databases">
        <authorList>
            <person name="Chooi Y.-H."/>
        </authorList>
    </citation>
    <scope>NUCLEOTIDE SEQUENCE [LARGE SCALE GENOMIC DNA]</scope>
    <source>
        <strain evidence="6">E3</strain>
    </source>
</reference>
<keyword evidence="7" id="KW-0496">Mitochondrion</keyword>
<evidence type="ECO:0008006" key="10">
    <source>
        <dbReference type="Google" id="ProtNLM"/>
    </source>
</evidence>
<evidence type="ECO:0000256" key="4">
    <source>
        <dbReference type="ARBA" id="ARBA00023136"/>
    </source>
</evidence>
<reference evidence="7 9" key="2">
    <citation type="submission" date="2018-03" db="EMBL/GenBank/DDBJ databases">
        <authorList>
            <person name="Fogelqvist J."/>
        </authorList>
    </citation>
    <scope>NUCLEOTIDE SEQUENCE [LARGE SCALE GENOMIC DNA]</scope>
</reference>
<accession>A0A0G4J512</accession>
<feature type="transmembrane region" description="Helical" evidence="5">
    <location>
        <begin position="123"/>
        <end position="147"/>
    </location>
</feature>
<evidence type="ECO:0000313" key="9">
    <source>
        <dbReference type="Proteomes" id="UP000290189"/>
    </source>
</evidence>
<gene>
    <name evidence="6" type="ORF">PBRA_002592</name>
    <name evidence="7" type="ORF">PLBR_LOCUS1969</name>
</gene>
<evidence type="ECO:0000256" key="2">
    <source>
        <dbReference type="ARBA" id="ARBA00022692"/>
    </source>
</evidence>
<keyword evidence="4 5" id="KW-0472">Membrane</keyword>
<feature type="transmembrane region" description="Helical" evidence="5">
    <location>
        <begin position="208"/>
        <end position="230"/>
    </location>
</feature>
<evidence type="ECO:0000256" key="5">
    <source>
        <dbReference type="SAM" id="Phobius"/>
    </source>
</evidence>
<keyword evidence="8" id="KW-1185">Reference proteome</keyword>
<name>A0A0G4J512_PLABS</name>
<dbReference type="Proteomes" id="UP000290189">
    <property type="component" value="Unassembled WGS sequence"/>
</dbReference>
<sequence>MAALQAGFTIFTIVAASLIVASACLLLLIRFGHPDDRVGAWFPKVVTVLGLYLSAGTILAMPLDVANTQMRIGLPMDQVWAGIFITIVTAITVVVPYAFFFYESDSDPNGAGGAVAACGKQTWTALLYTLATVVVFGLILGVAYYYLHVAEVPLQQQRRSAMSLSPAYPPSGADMVFQCDSATGCDTVPVQWNQPVSFAIFSGAVASFLGWFFFTLFGGIGLVALPVDLINEFRTRPARMTVAEYAKQRVALGRRATALLLLAAALDRSTRLMTRRSKRRDRTTLNRLEVEVHALKRDKRLLEESYYLKGGNPVFYFAKLVAGVFALNLTLTWTVHIAVFVLAGQQTPFLNQLFLDLTTGIAGFGLFGVLSFAAYALYLLACCVKGVFRLGLRIPCLIRIYPMELGNTMMNAFLFNTWIVLICTIPVAHFCTIAFGPYVSGTSVRAIFGVQVFYLKVFRLLWANNAFIWAMLAVMALTCVGMVAFPKDKALEIDRRLQQQVDDLESGGIDALE</sequence>
<feature type="transmembrane region" description="Helical" evidence="5">
    <location>
        <begin position="316"/>
        <end position="341"/>
    </location>
</feature>
<feature type="transmembrane region" description="Helical" evidence="5">
    <location>
        <begin position="361"/>
        <end position="388"/>
    </location>
</feature>
<geneLocation type="mitochondrion" evidence="7"/>
<dbReference type="InterPro" id="IPR006876">
    <property type="entry name" value="LMBR1-like_membr_prot"/>
</dbReference>
<dbReference type="PANTHER" id="PTHR31652:SF0">
    <property type="entry name" value="LIMR FAMILY PROTEIN DDB_G0283707-RELATED"/>
    <property type="match status" value="1"/>
</dbReference>
<proteinExistence type="predicted"/>
<feature type="transmembrane region" description="Helical" evidence="5">
    <location>
        <begin position="466"/>
        <end position="486"/>
    </location>
</feature>
<feature type="transmembrane region" description="Helical" evidence="5">
    <location>
        <begin position="6"/>
        <end position="29"/>
    </location>
</feature>
<keyword evidence="3 5" id="KW-1133">Transmembrane helix</keyword>
<evidence type="ECO:0000313" key="7">
    <source>
        <dbReference type="EMBL" id="SPQ94754.1"/>
    </source>
</evidence>
<evidence type="ECO:0000313" key="8">
    <source>
        <dbReference type="Proteomes" id="UP000039324"/>
    </source>
</evidence>
<keyword evidence="2 5" id="KW-0812">Transmembrane</keyword>
<dbReference type="OMA" id="KSAMCWV"/>
<organism evidence="6 8">
    <name type="scientific">Plasmodiophora brassicae</name>
    <name type="common">Clubroot disease agent</name>
    <dbReference type="NCBI Taxonomy" id="37360"/>
    <lineage>
        <taxon>Eukaryota</taxon>
        <taxon>Sar</taxon>
        <taxon>Rhizaria</taxon>
        <taxon>Endomyxa</taxon>
        <taxon>Phytomyxea</taxon>
        <taxon>Plasmodiophorida</taxon>
        <taxon>Plasmodiophoridae</taxon>
        <taxon>Plasmodiophora</taxon>
    </lineage>
</organism>
<dbReference type="EMBL" id="OVEO01000003">
    <property type="protein sequence ID" value="SPQ94754.1"/>
    <property type="molecule type" value="Genomic_DNA"/>
</dbReference>
<dbReference type="STRING" id="37360.A0A0G4J512"/>
<feature type="transmembrane region" description="Helical" evidence="5">
    <location>
        <begin position="80"/>
        <end position="102"/>
    </location>
</feature>
<dbReference type="EMBL" id="CDSF01000133">
    <property type="protein sequence ID" value="CEP02625.1"/>
    <property type="molecule type" value="Genomic_DNA"/>
</dbReference>
<protein>
    <recommendedName>
        <fullName evidence="10">LMBR1-like membrane protein</fullName>
    </recommendedName>
</protein>
<comment type="subcellular location">
    <subcellularLocation>
        <location evidence="1">Membrane</location>
        <topology evidence="1">Multi-pass membrane protein</topology>
    </subcellularLocation>
</comment>
<dbReference type="PANTHER" id="PTHR31652">
    <property type="entry name" value="LIMR FAMILY PROTEIN DDB_G0283707-RELATED"/>
    <property type="match status" value="1"/>
</dbReference>
<dbReference type="OrthoDB" id="73273at2759"/>
<evidence type="ECO:0000256" key="3">
    <source>
        <dbReference type="ARBA" id="ARBA00022989"/>
    </source>
</evidence>
<dbReference type="Pfam" id="PF04791">
    <property type="entry name" value="LMBR1"/>
    <property type="match status" value="2"/>
</dbReference>
<dbReference type="AlphaFoldDB" id="A0A0G4J512"/>
<evidence type="ECO:0000313" key="6">
    <source>
        <dbReference type="EMBL" id="CEP02625.1"/>
    </source>
</evidence>
<evidence type="ECO:0000256" key="1">
    <source>
        <dbReference type="ARBA" id="ARBA00004141"/>
    </source>
</evidence>
<feature type="transmembrane region" description="Helical" evidence="5">
    <location>
        <begin position="409"/>
        <end position="435"/>
    </location>
</feature>
<dbReference type="GO" id="GO:0016020">
    <property type="term" value="C:membrane"/>
    <property type="evidence" value="ECO:0007669"/>
    <property type="project" value="UniProtKB-SubCell"/>
</dbReference>